<proteinExistence type="predicted"/>
<protein>
    <submittedName>
        <fullName evidence="1">Uncharacterized protein</fullName>
    </submittedName>
</protein>
<organism evidence="1">
    <name type="scientific">Aegilops tauschii</name>
    <name type="common">Tausch's goatgrass</name>
    <name type="synonym">Aegilops squarrosa</name>
    <dbReference type="NCBI Taxonomy" id="37682"/>
    <lineage>
        <taxon>Eukaryota</taxon>
        <taxon>Viridiplantae</taxon>
        <taxon>Streptophyta</taxon>
        <taxon>Embryophyta</taxon>
        <taxon>Tracheophyta</taxon>
        <taxon>Spermatophyta</taxon>
        <taxon>Magnoliopsida</taxon>
        <taxon>Liliopsida</taxon>
        <taxon>Poales</taxon>
        <taxon>Poaceae</taxon>
        <taxon>BOP clade</taxon>
        <taxon>Pooideae</taxon>
        <taxon>Triticodae</taxon>
        <taxon>Triticeae</taxon>
        <taxon>Triticinae</taxon>
        <taxon>Aegilops</taxon>
    </lineage>
</organism>
<reference evidence="1" key="1">
    <citation type="submission" date="2015-06" db="UniProtKB">
        <authorList>
            <consortium name="EnsemblPlants"/>
        </authorList>
    </citation>
    <scope>IDENTIFICATION</scope>
</reference>
<name>R7WAS8_AEGTA</name>
<dbReference type="AlphaFoldDB" id="R7WAS8"/>
<accession>R7WAS8</accession>
<sequence>MSRSCESGGGQTGDGDLGSKSMGKEAIGAGLWRFNIVYVHVLLHMDEENILSGSGLDKDADGFHPLNVVICPSQEDNAEVVQVTSMFRDEAKIKDAHKFTVAPSRVASIILIMSGLCRRSTKSLAYSNKPLQALEAALLAGEGDPDL</sequence>
<evidence type="ECO:0000313" key="1">
    <source>
        <dbReference type="EnsemblPlants" id="EMT19532"/>
    </source>
</evidence>
<dbReference type="EnsemblPlants" id="EMT19532">
    <property type="protein sequence ID" value="EMT19532"/>
    <property type="gene ID" value="F775_25170"/>
</dbReference>